<evidence type="ECO:0000259" key="1">
    <source>
        <dbReference type="Pfam" id="PF10593"/>
    </source>
</evidence>
<protein>
    <recommendedName>
        <fullName evidence="1">Putative endonuclease Z1 domain-containing protein</fullName>
    </recommendedName>
</protein>
<gene>
    <name evidence="2" type="ORF">J2S74_000733</name>
</gene>
<accession>A0ABT9ZRJ5</accession>
<dbReference type="EMBL" id="JAUSUG010000002">
    <property type="protein sequence ID" value="MDQ0253361.1"/>
    <property type="molecule type" value="Genomic_DNA"/>
</dbReference>
<comment type="caution">
    <text evidence="2">The sequence shown here is derived from an EMBL/GenBank/DDBJ whole genome shotgun (WGS) entry which is preliminary data.</text>
</comment>
<dbReference type="Proteomes" id="UP001230005">
    <property type="component" value="Unassembled WGS sequence"/>
</dbReference>
<reference evidence="2 3" key="1">
    <citation type="submission" date="2023-07" db="EMBL/GenBank/DDBJ databases">
        <title>Genomic Encyclopedia of Type Strains, Phase IV (KMG-IV): sequencing the most valuable type-strain genomes for metagenomic binning, comparative biology and taxonomic classification.</title>
        <authorList>
            <person name="Goeker M."/>
        </authorList>
    </citation>
    <scope>NUCLEOTIDE SEQUENCE [LARGE SCALE GENOMIC DNA]</scope>
    <source>
        <strain evidence="2 3">DSM 9768</strain>
    </source>
</reference>
<dbReference type="RefSeq" id="WP_307321896.1">
    <property type="nucleotide sequence ID" value="NZ_JAUSUG010000002.1"/>
</dbReference>
<sequence length="934" mass="108139">MYQDARSTSLRILAQTIKEDNIDINYEIEVAIKKATAVFPVSQDEILSLKEDLKKSLNITMSIKSVLLNGEDKEHIPWLNVKKTVMNWKYWNRYKRYLTEVKNWPPTVVDSIDDTTDSILELLEDPTVKGRQYDRRGLIVGYVQSGKTANYTALINKAIDSGFKLIIVLAGMHNDLRSQTQMRLDEEVLGFETSHDKLDLTSSHSNALGVGRLVGDNFYEVFPLTSRDYRGDFSTRKARSIGVQPTTTPFLLVVKKNASVLKNLLNYFRNYSPLARMNHVVGHKTVADIPLLIIDDEADQASVNTAEIYKDNGEIDENYDPSRINAYIRQIYQTFEQKAYVGYTATPFANVFINQNATTATHGQELFPKDFIINLPKPSNYVGPAEFFMLDTEKETELPLVKEIKYEENFLPIGHKKEHVPLEIPDCLLEAMYSYILATTIRRLRGQITVHNSMLIHGTRFTDVQHKVYKLVLEELRHIKNNVKNSKKQGYHYKGLQYHFYKQYCTEKLAEIRSYYPSHFDRDKRYDFTWEEIERELMSVLESIKVKEINGNSKDVLEYGEYKETGLNVIAIGGDKLSRGLTLEGLTVSYYLRASKMYDTLMQMGRWFGYRQGFLDLCRIYTTKEIKRWFRHIAEATEELRGQLEYMSKIKATPNEFLLKIQSHPQMYITSQLKMRSAREVKVSYSNELIQTTVFPTTSEEFFKRNFIAFERIINRLQEENTSNTTTEIIVRKKANKHHVWEKVKGDTVVEFLDEYQTVSSASRANSRSLAEYIRKRLEDEELVNWTVVVINNGDERFEIAGKKIGVGVKRSGIENYNKEGYTSVKTLTSSGHEFFDYTKEKYDRAQAIINANKGKKNRIAAAKEARALRDPKKALLILYPIDHCKLDNFSFKKETYPIGFAISFPESGFSHTEVDYMVNESVEQDDDLWTELD</sequence>
<dbReference type="Pfam" id="PF10593">
    <property type="entry name" value="Z1"/>
    <property type="match status" value="1"/>
</dbReference>
<keyword evidence="3" id="KW-1185">Reference proteome</keyword>
<evidence type="ECO:0000313" key="3">
    <source>
        <dbReference type="Proteomes" id="UP001230005"/>
    </source>
</evidence>
<evidence type="ECO:0000313" key="2">
    <source>
        <dbReference type="EMBL" id="MDQ0253361.1"/>
    </source>
</evidence>
<name>A0ABT9ZRJ5_9BACI</name>
<proteinExistence type="predicted"/>
<feature type="domain" description="Putative endonuclease Z1" evidence="1">
    <location>
        <begin position="428"/>
        <end position="666"/>
    </location>
</feature>
<organism evidence="2 3">
    <name type="scientific">Evansella vedderi</name>
    <dbReference type="NCBI Taxonomy" id="38282"/>
    <lineage>
        <taxon>Bacteria</taxon>
        <taxon>Bacillati</taxon>
        <taxon>Bacillota</taxon>
        <taxon>Bacilli</taxon>
        <taxon>Bacillales</taxon>
        <taxon>Bacillaceae</taxon>
        <taxon>Evansella</taxon>
    </lineage>
</organism>
<dbReference type="InterPro" id="IPR018310">
    <property type="entry name" value="Put_endonuclease_Z1-dom"/>
</dbReference>